<accession>A0A7G5B7X4</accession>
<reference evidence="1 2" key="1">
    <citation type="submission" date="2020-07" db="EMBL/GenBank/DDBJ databases">
        <title>Ralstonia phages.</title>
        <authorList>
            <person name="Trotereau A."/>
            <person name="Boyer C."/>
            <person name="Torres-Barcelo C."/>
        </authorList>
    </citation>
    <scope>NUCLEOTIDE SEQUENCE [LARGE SCALE GENOMIC DNA]</scope>
</reference>
<proteinExistence type="predicted"/>
<protein>
    <submittedName>
        <fullName evidence="1">Uncharacterized protein</fullName>
    </submittedName>
</protein>
<dbReference type="EMBL" id="MT740726">
    <property type="protein sequence ID" value="QMV32397.1"/>
    <property type="molecule type" value="Genomic_DNA"/>
</dbReference>
<organism evidence="1 2">
    <name type="scientific">Ralstonia phage Albius</name>
    <dbReference type="NCBI Taxonomy" id="2759712"/>
    <lineage>
        <taxon>Viruses</taxon>
        <taxon>Duplodnaviria</taxon>
        <taxon>Heunggongvirae</taxon>
        <taxon>Uroviricota</taxon>
        <taxon>Caudoviricetes</taxon>
        <taxon>Rahariannevirus</taxon>
        <taxon>Rahariannevirus raharianne</taxon>
    </lineage>
</organism>
<sequence>MIKNSKQDWSTGSIVRIGFMSLTVVAAIPTPGDSRPDSYVLASKTAFYRFTPHHGVEKISADEARELVESAKREAAKMAASAVDNARKQSAHSAVLAQLMN</sequence>
<evidence type="ECO:0000313" key="1">
    <source>
        <dbReference type="EMBL" id="QMV32397.1"/>
    </source>
</evidence>
<evidence type="ECO:0000313" key="2">
    <source>
        <dbReference type="Proteomes" id="UP000515258"/>
    </source>
</evidence>
<dbReference type="Proteomes" id="UP000515258">
    <property type="component" value="Segment"/>
</dbReference>
<gene>
    <name evidence="1" type="ORF">U2_00022</name>
</gene>
<name>A0A7G5B7X4_9CAUD</name>